<organism evidence="1 2">
    <name type="scientific">Zalaria obscura</name>
    <dbReference type="NCBI Taxonomy" id="2024903"/>
    <lineage>
        <taxon>Eukaryota</taxon>
        <taxon>Fungi</taxon>
        <taxon>Dikarya</taxon>
        <taxon>Ascomycota</taxon>
        <taxon>Pezizomycotina</taxon>
        <taxon>Dothideomycetes</taxon>
        <taxon>Dothideomycetidae</taxon>
        <taxon>Dothideales</taxon>
        <taxon>Zalariaceae</taxon>
        <taxon>Zalaria</taxon>
    </lineage>
</organism>
<protein>
    <submittedName>
        <fullName evidence="1">Uncharacterized protein</fullName>
    </submittedName>
</protein>
<reference evidence="1" key="1">
    <citation type="submission" date="2024-02" db="EMBL/GenBank/DDBJ databases">
        <title>Metagenome Assembled Genome of Zalaria obscura JY119.</title>
        <authorList>
            <person name="Vighnesh L."/>
            <person name="Jagadeeshwari U."/>
            <person name="Venkata Ramana C."/>
            <person name="Sasikala C."/>
        </authorList>
    </citation>
    <scope>NUCLEOTIDE SEQUENCE</scope>
    <source>
        <strain evidence="1">JY119</strain>
    </source>
</reference>
<evidence type="ECO:0000313" key="1">
    <source>
        <dbReference type="EMBL" id="KAK8196622.1"/>
    </source>
</evidence>
<name>A0ACC3S615_9PEZI</name>
<comment type="caution">
    <text evidence="1">The sequence shown here is derived from an EMBL/GenBank/DDBJ whole genome shotgun (WGS) entry which is preliminary data.</text>
</comment>
<dbReference type="Proteomes" id="UP001320706">
    <property type="component" value="Unassembled WGS sequence"/>
</dbReference>
<evidence type="ECO:0000313" key="2">
    <source>
        <dbReference type="Proteomes" id="UP001320706"/>
    </source>
</evidence>
<keyword evidence="2" id="KW-1185">Reference proteome</keyword>
<dbReference type="EMBL" id="JAMKPW020000041">
    <property type="protein sequence ID" value="KAK8196622.1"/>
    <property type="molecule type" value="Genomic_DNA"/>
</dbReference>
<sequence length="578" mass="63907">MHSIDIAVVGTGWYGLAAAKTYIELHPNVNMAVFEAGPTVGGVWSQERVYPGLQSNNLLGTYEYPDFPMDEATYGVRKGEHIPGETLHRYLTDYAKRFGVYKHIHFNTRVDTVSPAPDNTGWVLALTSTSSPPTPTPNPPTLTTTKLILATGLTSSPHLPSFPGHASFTPPLFHTSALPSHTPTLTTATTVVVLGASKSAYDAVYASARAGATVHMVVRPSGRGPVWMAPPHVTPFRRWLEKLVHTRLLTWFSPCVWGGEDGFGVVRGLLHETWAGRKVVDAFWWVLSSDMAGLCGYDKHPETAKLRPWHSAFWTGSGLGILNYPTGWFEEVRRGRVRVHVAEVVGLEGEGVVLGDGEVVRTDALVCATGWVKRPSVEFEGVDAATLGLPSEESSPELDKLVARADATILARFPRLKDQPSVNRIDSPAKGFSHPFRLYRFMVPPALGASHNLAFAGMVSDISTSICASVQGLWISAYLDGKLSRTPSSSFGVQWETMLHTQFGKWRCPMGYGEYFPDFVFDALPYYDMLLRDMGLEGRRKGGWRDILVPYGPEDYRKIVEEWETRRSAMERQEKKEV</sequence>
<gene>
    <name evidence="1" type="ORF">M8818_006787</name>
</gene>
<accession>A0ACC3S615</accession>
<proteinExistence type="predicted"/>